<dbReference type="Pfam" id="PF14234">
    <property type="entry name" value="DUF4336"/>
    <property type="match status" value="1"/>
</dbReference>
<comment type="caution">
    <text evidence="1">The sequence shown here is derived from an EMBL/GenBank/DDBJ whole genome shotgun (WGS) entry which is preliminary data.</text>
</comment>
<evidence type="ECO:0008006" key="3">
    <source>
        <dbReference type="Google" id="ProtNLM"/>
    </source>
</evidence>
<sequence length="241" mass="26775">MSDIVIREVTNNIWTFSRPFALLGVFNIGGRSTAIKLRDGGVWVLASTPLSPETKAKLDELGPVKFIVASNAVHNLYLGDFKRAYPDAKLIAPAAAVSRCSDKTLSFDGVWGEDPVDTKYGFEDDIQACYFSAFSNKDVAFFHPESATLIQADLLVNLPGTEQYSKSQSTGSFPWWGPIGKPYGWVQKKFLSARVQDPVTMKRDVEIVAGWKFARIIPCHGDVIETDGNTVWREAYKPYLD</sequence>
<dbReference type="Proteomes" id="UP001219525">
    <property type="component" value="Unassembled WGS sequence"/>
</dbReference>
<gene>
    <name evidence="1" type="ORF">GGX14DRAFT_676024</name>
</gene>
<accession>A0AAD6VSW1</accession>
<dbReference type="AlphaFoldDB" id="A0AAD6VSW1"/>
<reference evidence="1" key="1">
    <citation type="submission" date="2023-03" db="EMBL/GenBank/DDBJ databases">
        <title>Massive genome expansion in bonnet fungi (Mycena s.s.) driven by repeated elements and novel gene families across ecological guilds.</title>
        <authorList>
            <consortium name="Lawrence Berkeley National Laboratory"/>
            <person name="Harder C.B."/>
            <person name="Miyauchi S."/>
            <person name="Viragh M."/>
            <person name="Kuo A."/>
            <person name="Thoen E."/>
            <person name="Andreopoulos B."/>
            <person name="Lu D."/>
            <person name="Skrede I."/>
            <person name="Drula E."/>
            <person name="Henrissat B."/>
            <person name="Morin E."/>
            <person name="Kohler A."/>
            <person name="Barry K."/>
            <person name="LaButti K."/>
            <person name="Morin E."/>
            <person name="Salamov A."/>
            <person name="Lipzen A."/>
            <person name="Mereny Z."/>
            <person name="Hegedus B."/>
            <person name="Baldrian P."/>
            <person name="Stursova M."/>
            <person name="Weitz H."/>
            <person name="Taylor A."/>
            <person name="Grigoriev I.V."/>
            <person name="Nagy L.G."/>
            <person name="Martin F."/>
            <person name="Kauserud H."/>
        </authorList>
    </citation>
    <scope>NUCLEOTIDE SEQUENCE</scope>
    <source>
        <strain evidence="1">9144</strain>
    </source>
</reference>
<proteinExistence type="predicted"/>
<evidence type="ECO:0000313" key="2">
    <source>
        <dbReference type="Proteomes" id="UP001219525"/>
    </source>
</evidence>
<dbReference type="SUPFAM" id="SSF56281">
    <property type="entry name" value="Metallo-hydrolase/oxidoreductase"/>
    <property type="match status" value="1"/>
</dbReference>
<evidence type="ECO:0000313" key="1">
    <source>
        <dbReference type="EMBL" id="KAJ7220793.1"/>
    </source>
</evidence>
<organism evidence="1 2">
    <name type="scientific">Mycena pura</name>
    <dbReference type="NCBI Taxonomy" id="153505"/>
    <lineage>
        <taxon>Eukaryota</taxon>
        <taxon>Fungi</taxon>
        <taxon>Dikarya</taxon>
        <taxon>Basidiomycota</taxon>
        <taxon>Agaricomycotina</taxon>
        <taxon>Agaricomycetes</taxon>
        <taxon>Agaricomycetidae</taxon>
        <taxon>Agaricales</taxon>
        <taxon>Marasmiineae</taxon>
        <taxon>Mycenaceae</taxon>
        <taxon>Mycena</taxon>
    </lineage>
</organism>
<name>A0AAD6VSW1_9AGAR</name>
<dbReference type="PANTHER" id="PTHR33835:SF1">
    <property type="entry name" value="METALLO-BETA-LACTAMASE DOMAIN-CONTAINING PROTEIN"/>
    <property type="match status" value="1"/>
</dbReference>
<dbReference type="EMBL" id="JARJCW010000009">
    <property type="protein sequence ID" value="KAJ7220793.1"/>
    <property type="molecule type" value="Genomic_DNA"/>
</dbReference>
<keyword evidence="2" id="KW-1185">Reference proteome</keyword>
<dbReference type="InterPro" id="IPR036866">
    <property type="entry name" value="RibonucZ/Hydroxyglut_hydro"/>
</dbReference>
<dbReference type="PANTHER" id="PTHR33835">
    <property type="entry name" value="YALI0C07656P"/>
    <property type="match status" value="1"/>
</dbReference>
<protein>
    <recommendedName>
        <fullName evidence="3">DUF4336 domain-containing protein</fullName>
    </recommendedName>
</protein>
<dbReference type="InterPro" id="IPR025638">
    <property type="entry name" value="DUF4336"/>
</dbReference>